<reference evidence="1 2" key="1">
    <citation type="submission" date="2015-09" db="EMBL/GenBank/DDBJ databases">
        <title>Genome announcement of multiple Pseudomonas syringae strains.</title>
        <authorList>
            <person name="Thakur S."/>
            <person name="Wang P.W."/>
            <person name="Gong Y."/>
            <person name="Weir B.S."/>
            <person name="Guttman D.S."/>
        </authorList>
    </citation>
    <scope>NUCLEOTIDE SEQUENCE [LARGE SCALE GENOMIC DNA]</scope>
    <source>
        <strain evidence="1 2">ICMP7840</strain>
    </source>
</reference>
<organism evidence="1 2">
    <name type="scientific">Pseudomonas amygdali pv. photiniae</name>
    <dbReference type="NCBI Taxonomy" id="251724"/>
    <lineage>
        <taxon>Bacteria</taxon>
        <taxon>Pseudomonadati</taxon>
        <taxon>Pseudomonadota</taxon>
        <taxon>Gammaproteobacteria</taxon>
        <taxon>Pseudomonadales</taxon>
        <taxon>Pseudomonadaceae</taxon>
        <taxon>Pseudomonas</taxon>
        <taxon>Pseudomonas amygdali</taxon>
    </lineage>
</organism>
<name>A0A0P9UGV2_PSEA0</name>
<dbReference type="PATRIC" id="fig|251724.3.peg.2988"/>
<comment type="caution">
    <text evidence="1">The sequence shown here is derived from an EMBL/GenBank/DDBJ whole genome shotgun (WGS) entry which is preliminary data.</text>
</comment>
<proteinExistence type="predicted"/>
<dbReference type="EMBL" id="LJQO01000135">
    <property type="protein sequence ID" value="KPX77045.1"/>
    <property type="molecule type" value="Genomic_DNA"/>
</dbReference>
<dbReference type="Proteomes" id="UP000050469">
    <property type="component" value="Unassembled WGS sequence"/>
</dbReference>
<feature type="non-terminal residue" evidence="1">
    <location>
        <position position="80"/>
    </location>
</feature>
<sequence length="80" mass="9099">MAQINCERACIQPHRLAFHRFRLTLAATRDITVYLRDGSFASVGELERSITTFMALRNAQPTRYVWNAKGEEILNRAACG</sequence>
<protein>
    <submittedName>
        <fullName evidence="1">ISPsy25, transposase</fullName>
    </submittedName>
</protein>
<accession>A0A0P9UGV2</accession>
<evidence type="ECO:0000313" key="1">
    <source>
        <dbReference type="EMBL" id="KPX77045.1"/>
    </source>
</evidence>
<dbReference type="AlphaFoldDB" id="A0A0P9UGV2"/>
<gene>
    <name evidence="1" type="ORF">ALO53_04935</name>
</gene>
<evidence type="ECO:0000313" key="2">
    <source>
        <dbReference type="Proteomes" id="UP000050469"/>
    </source>
</evidence>